<dbReference type="PANTHER" id="PTHR31589">
    <property type="entry name" value="PROTEIN, PUTATIVE (DUF239)-RELATED-RELATED"/>
    <property type="match status" value="1"/>
</dbReference>
<dbReference type="Pfam" id="PF14541">
    <property type="entry name" value="TAXi_C"/>
    <property type="match status" value="1"/>
</dbReference>
<feature type="signal peptide" evidence="2">
    <location>
        <begin position="1"/>
        <end position="30"/>
    </location>
</feature>
<evidence type="ECO:0000256" key="1">
    <source>
        <dbReference type="SAM" id="MobiDB-lite"/>
    </source>
</evidence>
<dbReference type="InterPro" id="IPR053168">
    <property type="entry name" value="Glutamic_endopeptidase"/>
</dbReference>
<proteinExistence type="predicted"/>
<dbReference type="SUPFAM" id="SSF50630">
    <property type="entry name" value="Acid proteases"/>
    <property type="match status" value="1"/>
</dbReference>
<protein>
    <recommendedName>
        <fullName evidence="7">Peptidase A1 domain-containing protein</fullName>
    </recommendedName>
</protein>
<feature type="chain" id="PRO_5043486610" description="Peptidase A1 domain-containing protein" evidence="2">
    <location>
        <begin position="31"/>
        <end position="465"/>
    </location>
</feature>
<evidence type="ECO:0008006" key="7">
    <source>
        <dbReference type="Google" id="ProtNLM"/>
    </source>
</evidence>
<organism evidence="5 6">
    <name type="scientific">Lithocarpus litseifolius</name>
    <dbReference type="NCBI Taxonomy" id="425828"/>
    <lineage>
        <taxon>Eukaryota</taxon>
        <taxon>Viridiplantae</taxon>
        <taxon>Streptophyta</taxon>
        <taxon>Embryophyta</taxon>
        <taxon>Tracheophyta</taxon>
        <taxon>Spermatophyta</taxon>
        <taxon>Magnoliopsida</taxon>
        <taxon>eudicotyledons</taxon>
        <taxon>Gunneridae</taxon>
        <taxon>Pentapetalae</taxon>
        <taxon>rosids</taxon>
        <taxon>fabids</taxon>
        <taxon>Fagales</taxon>
        <taxon>Fagaceae</taxon>
        <taxon>Lithocarpus</taxon>
    </lineage>
</organism>
<dbReference type="InterPro" id="IPR025521">
    <property type="entry name" value="Neprosin_propep"/>
</dbReference>
<keyword evidence="6" id="KW-1185">Reference proteome</keyword>
<evidence type="ECO:0000259" key="4">
    <source>
        <dbReference type="Pfam" id="PF14541"/>
    </source>
</evidence>
<evidence type="ECO:0000313" key="6">
    <source>
        <dbReference type="Proteomes" id="UP001459277"/>
    </source>
</evidence>
<gene>
    <name evidence="5" type="ORF">SO802_019876</name>
</gene>
<dbReference type="Proteomes" id="UP001459277">
    <property type="component" value="Unassembled WGS sequence"/>
</dbReference>
<evidence type="ECO:0000259" key="3">
    <source>
        <dbReference type="Pfam" id="PF14365"/>
    </source>
</evidence>
<comment type="caution">
    <text evidence="5">The sequence shown here is derived from an EMBL/GenBank/DDBJ whole genome shotgun (WGS) entry which is preliminary data.</text>
</comment>
<reference evidence="5 6" key="1">
    <citation type="submission" date="2024-01" db="EMBL/GenBank/DDBJ databases">
        <title>A telomere-to-telomere, gap-free genome of sweet tea (Lithocarpus litseifolius).</title>
        <authorList>
            <person name="Zhou J."/>
        </authorList>
    </citation>
    <scope>NUCLEOTIDE SEQUENCE [LARGE SCALE GENOMIC DNA]</scope>
    <source>
        <strain evidence="5">Zhou-2022a</strain>
        <tissue evidence="5">Leaf</tissue>
    </source>
</reference>
<evidence type="ECO:0000313" key="5">
    <source>
        <dbReference type="EMBL" id="KAL0000274.1"/>
    </source>
</evidence>
<dbReference type="Gene3D" id="2.40.70.10">
    <property type="entry name" value="Acid Proteases"/>
    <property type="match status" value="2"/>
</dbReference>
<feature type="domain" description="Neprosin activation peptide" evidence="3">
    <location>
        <begin position="66"/>
        <end position="171"/>
    </location>
</feature>
<dbReference type="PANTHER" id="PTHR31589:SF254">
    <property type="entry name" value="OS01G0547133 PROTEIN"/>
    <property type="match status" value="1"/>
</dbReference>
<evidence type="ECO:0000256" key="2">
    <source>
        <dbReference type="SAM" id="SignalP"/>
    </source>
</evidence>
<accession>A0AAW2CR24</accession>
<dbReference type="InterPro" id="IPR021109">
    <property type="entry name" value="Peptidase_aspartic_dom_sf"/>
</dbReference>
<keyword evidence="2" id="KW-0732">Signal</keyword>
<dbReference type="InterPro" id="IPR032799">
    <property type="entry name" value="TAXi_C"/>
</dbReference>
<dbReference type="AlphaFoldDB" id="A0AAW2CR24"/>
<feature type="domain" description="Xylanase inhibitor C-terminal" evidence="4">
    <location>
        <begin position="348"/>
        <end position="405"/>
    </location>
</feature>
<name>A0AAW2CR24_9ROSI</name>
<sequence>MASSWCRISPIIPIFVWFLLVFSLVCPVHSLETIKDRASNQTFQPNEGLKKLKIIAVRLSKINKPASPDGDIIDCVVSHLQPAFDHPQLKGQKPLNPPDRPKGHSPSGMLEENVQLRSLSGESCPDGTVPIKRTTEEDMLRASSVRRFGRKPKRHVRRDSSSNGHELAVGYVSGDQYYGAKVGINVWAPRVANQYEFSLSQIKCGSSLVHLAMTLTSLKLVGRLAQSCMGTTIVGSLLIGLVANLTHQLDEDGVYYPEMEHFKEDIGSDLESGESFIPVGLGTPPTPQYLVIDTGSDIGWQVADIRVAGLVYDSTSGTSGSLGLGREGIPTGAAWASLLSNKRAPSFYYIELVGLGAEGIRLPIREDVFQTSKSSHGVVIMDTGTTVSMFLKLVYEALCDAFVVKTMNGEFLVLHLLHPLLIYLLLKTSNKNKYRLRLIWLLSLWDMVSRIAEFILSFCQFLYFV</sequence>
<dbReference type="Pfam" id="PF14365">
    <property type="entry name" value="Neprosin_AP"/>
    <property type="match status" value="1"/>
</dbReference>
<feature type="region of interest" description="Disordered" evidence="1">
    <location>
        <begin position="86"/>
        <end position="109"/>
    </location>
</feature>
<dbReference type="EMBL" id="JAZDWU010000006">
    <property type="protein sequence ID" value="KAL0000274.1"/>
    <property type="molecule type" value="Genomic_DNA"/>
</dbReference>